<feature type="transmembrane region" description="Helical" evidence="6">
    <location>
        <begin position="77"/>
        <end position="96"/>
    </location>
</feature>
<comment type="caution">
    <text evidence="8">The sequence shown here is derived from an EMBL/GenBank/DDBJ whole genome shotgun (WGS) entry which is preliminary data.</text>
</comment>
<feature type="transmembrane region" description="Helical" evidence="6">
    <location>
        <begin position="321"/>
        <end position="342"/>
    </location>
</feature>
<keyword evidence="3 6" id="KW-0812">Transmembrane</keyword>
<dbReference type="RefSeq" id="WP_114408349.1">
    <property type="nucleotide sequence ID" value="NZ_QOWE01000020.1"/>
</dbReference>
<dbReference type="SUPFAM" id="SSF103473">
    <property type="entry name" value="MFS general substrate transporter"/>
    <property type="match status" value="1"/>
</dbReference>
<evidence type="ECO:0000256" key="1">
    <source>
        <dbReference type="ARBA" id="ARBA00004651"/>
    </source>
</evidence>
<name>A0A368JI59_9BACT</name>
<dbReference type="PROSITE" id="PS50850">
    <property type="entry name" value="MFS"/>
    <property type="match status" value="1"/>
</dbReference>
<gene>
    <name evidence="8" type="ORF">DUE52_22180</name>
</gene>
<dbReference type="OrthoDB" id="9781156at2"/>
<evidence type="ECO:0000259" key="7">
    <source>
        <dbReference type="PROSITE" id="PS50850"/>
    </source>
</evidence>
<keyword evidence="4 6" id="KW-1133">Transmembrane helix</keyword>
<dbReference type="CDD" id="cd17319">
    <property type="entry name" value="MFS_ExuT_GudP_like"/>
    <property type="match status" value="1"/>
</dbReference>
<evidence type="ECO:0000313" key="9">
    <source>
        <dbReference type="Proteomes" id="UP000253383"/>
    </source>
</evidence>
<dbReference type="PANTHER" id="PTHR11662">
    <property type="entry name" value="SOLUTE CARRIER FAMILY 17"/>
    <property type="match status" value="1"/>
</dbReference>
<evidence type="ECO:0000313" key="8">
    <source>
        <dbReference type="EMBL" id="RCR67349.1"/>
    </source>
</evidence>
<reference evidence="8 9" key="1">
    <citation type="submission" date="2018-07" db="EMBL/GenBank/DDBJ databases">
        <title>Genome analysis of Larkinella rosea.</title>
        <authorList>
            <person name="Zhou Z."/>
            <person name="Wang G."/>
        </authorList>
    </citation>
    <scope>NUCLEOTIDE SEQUENCE [LARGE SCALE GENOMIC DNA]</scope>
    <source>
        <strain evidence="9">zzj9</strain>
    </source>
</reference>
<comment type="subcellular location">
    <subcellularLocation>
        <location evidence="1">Cell membrane</location>
        <topology evidence="1">Multi-pass membrane protein</topology>
    </subcellularLocation>
</comment>
<evidence type="ECO:0000256" key="6">
    <source>
        <dbReference type="SAM" id="Phobius"/>
    </source>
</evidence>
<feature type="domain" description="Major facilitator superfamily (MFS) profile" evidence="7">
    <location>
        <begin position="7"/>
        <end position="409"/>
    </location>
</feature>
<dbReference type="InterPro" id="IPR000849">
    <property type="entry name" value="Sugar_P_transporter"/>
</dbReference>
<evidence type="ECO:0000256" key="5">
    <source>
        <dbReference type="ARBA" id="ARBA00023136"/>
    </source>
</evidence>
<dbReference type="PANTHER" id="PTHR11662:SF399">
    <property type="entry name" value="FI19708P1-RELATED"/>
    <property type="match status" value="1"/>
</dbReference>
<feature type="transmembrane region" description="Helical" evidence="6">
    <location>
        <begin position="296"/>
        <end position="315"/>
    </location>
</feature>
<proteinExistence type="predicted"/>
<evidence type="ECO:0000256" key="4">
    <source>
        <dbReference type="ARBA" id="ARBA00022989"/>
    </source>
</evidence>
<dbReference type="GO" id="GO:0022857">
    <property type="term" value="F:transmembrane transporter activity"/>
    <property type="evidence" value="ECO:0007669"/>
    <property type="project" value="InterPro"/>
</dbReference>
<organism evidence="8 9">
    <name type="scientific">Larkinella punicea</name>
    <dbReference type="NCBI Taxonomy" id="2315727"/>
    <lineage>
        <taxon>Bacteria</taxon>
        <taxon>Pseudomonadati</taxon>
        <taxon>Bacteroidota</taxon>
        <taxon>Cytophagia</taxon>
        <taxon>Cytophagales</taxon>
        <taxon>Spirosomataceae</taxon>
        <taxon>Larkinella</taxon>
    </lineage>
</organism>
<dbReference type="GO" id="GO:0005886">
    <property type="term" value="C:plasma membrane"/>
    <property type="evidence" value="ECO:0007669"/>
    <property type="project" value="UniProtKB-SubCell"/>
</dbReference>
<keyword evidence="9" id="KW-1185">Reference proteome</keyword>
<feature type="transmembrane region" description="Helical" evidence="6">
    <location>
        <begin position="224"/>
        <end position="244"/>
    </location>
</feature>
<dbReference type="Pfam" id="PF07690">
    <property type="entry name" value="MFS_1"/>
    <property type="match status" value="1"/>
</dbReference>
<protein>
    <submittedName>
        <fullName evidence="8">MFS transporter</fullName>
    </submittedName>
</protein>
<dbReference type="Proteomes" id="UP000253383">
    <property type="component" value="Unassembled WGS sequence"/>
</dbReference>
<feature type="transmembrane region" description="Helical" evidence="6">
    <location>
        <begin position="161"/>
        <end position="181"/>
    </location>
</feature>
<dbReference type="EMBL" id="QOWE01000020">
    <property type="protein sequence ID" value="RCR67349.1"/>
    <property type="molecule type" value="Genomic_DNA"/>
</dbReference>
<dbReference type="InterPro" id="IPR020846">
    <property type="entry name" value="MFS_dom"/>
</dbReference>
<accession>A0A368JI59</accession>
<sequence>MNYRSRVLSFLFALSTITYIDRTCISLVASDIKSDLKIGNDQWGWILSAFALSYALFELPTGALGDRLGPRRVLTRVVGWWSVFTALTGTATSWLYLVIVRFLFGAGEAGAYPNASIVVSRWFPRQETGRAQAYIWAAGRVGGMLAPWIVVPVATHFGWRASFYAMGLLGVVWAVCWYIWFRDFPNEKQNITAEELAHIEENRRFRVSSHHIPWRAVLRSQNMWAIMMMFHFYMYGAYFFTGWLPTYLKEGRHFDKEHMQLFSTLPFFLGAIGCFTGGYLSDWLSKRYGLKVGRRVVGIVGLGLSAVMILLSALTKDNQTAAIFLSMGMGFKDLTLPVSFAVCNDVGRSQSGMVSGAMNTVGQLGAVFLGVLFGYIVNLTGDFNLPLFLIAFLLLCSCLLWLRIDPTEEVVLT</sequence>
<feature type="transmembrane region" description="Helical" evidence="6">
    <location>
        <begin position="264"/>
        <end position="284"/>
    </location>
</feature>
<dbReference type="InterPro" id="IPR036259">
    <property type="entry name" value="MFS_trans_sf"/>
</dbReference>
<keyword evidence="5 6" id="KW-0472">Membrane</keyword>
<keyword evidence="2" id="KW-1003">Cell membrane</keyword>
<dbReference type="AlphaFoldDB" id="A0A368JI59"/>
<dbReference type="InterPro" id="IPR011701">
    <property type="entry name" value="MFS"/>
</dbReference>
<feature type="transmembrane region" description="Helical" evidence="6">
    <location>
        <begin position="42"/>
        <end position="65"/>
    </location>
</feature>
<feature type="transmembrane region" description="Helical" evidence="6">
    <location>
        <begin position="354"/>
        <end position="377"/>
    </location>
</feature>
<dbReference type="Gene3D" id="1.20.1250.20">
    <property type="entry name" value="MFS general substrate transporter like domains"/>
    <property type="match status" value="2"/>
</dbReference>
<evidence type="ECO:0000256" key="2">
    <source>
        <dbReference type="ARBA" id="ARBA00022475"/>
    </source>
</evidence>
<feature type="transmembrane region" description="Helical" evidence="6">
    <location>
        <begin position="383"/>
        <end position="402"/>
    </location>
</feature>
<dbReference type="PIRSF" id="PIRSF002808">
    <property type="entry name" value="Hexose_phosphate_transp"/>
    <property type="match status" value="1"/>
</dbReference>
<dbReference type="InterPro" id="IPR050382">
    <property type="entry name" value="MFS_Na/Anion_cotransporter"/>
</dbReference>
<evidence type="ECO:0000256" key="3">
    <source>
        <dbReference type="ARBA" id="ARBA00022692"/>
    </source>
</evidence>